<feature type="region of interest" description="Disordered" evidence="1">
    <location>
        <begin position="140"/>
        <end position="241"/>
    </location>
</feature>
<proteinExistence type="predicted"/>
<dbReference type="EMBL" id="JAOTOJ010000004">
    <property type="protein sequence ID" value="KAK9401616.1"/>
    <property type="molecule type" value="Genomic_DNA"/>
</dbReference>
<feature type="region of interest" description="Disordered" evidence="1">
    <location>
        <begin position="21"/>
        <end position="94"/>
    </location>
</feature>
<accession>A0AAW1BIB9</accession>
<feature type="compositionally biased region" description="Basic and acidic residues" evidence="1">
    <location>
        <begin position="164"/>
        <end position="174"/>
    </location>
</feature>
<comment type="caution">
    <text evidence="2">The sequence shown here is derived from an EMBL/GenBank/DDBJ whole genome shotgun (WGS) entry which is preliminary data.</text>
</comment>
<dbReference type="AlphaFoldDB" id="A0AAW1BIB9"/>
<feature type="compositionally biased region" description="Basic and acidic residues" evidence="1">
    <location>
        <begin position="216"/>
        <end position="229"/>
    </location>
</feature>
<name>A0AAW1BIB9_CROAD</name>
<feature type="compositionally biased region" description="Basic and acidic residues" evidence="1">
    <location>
        <begin position="30"/>
        <end position="44"/>
    </location>
</feature>
<protein>
    <submittedName>
        <fullName evidence="2">NK1 transcription factor-related protein 1</fullName>
    </submittedName>
</protein>
<reference evidence="2 3" key="1">
    <citation type="journal article" date="2024" name="Proc. Natl. Acad. Sci. U.S.A.">
        <title>The genetic regulatory architecture and epigenomic basis for age-related changes in rattlesnake venom.</title>
        <authorList>
            <person name="Hogan M.P."/>
            <person name="Holding M.L."/>
            <person name="Nystrom G.S."/>
            <person name="Colston T.J."/>
            <person name="Bartlett D.A."/>
            <person name="Mason A.J."/>
            <person name="Ellsworth S.A."/>
            <person name="Rautsaw R.M."/>
            <person name="Lawrence K.C."/>
            <person name="Strickland J.L."/>
            <person name="He B."/>
            <person name="Fraser P."/>
            <person name="Margres M.J."/>
            <person name="Gilbert D.M."/>
            <person name="Gibbs H.L."/>
            <person name="Parkinson C.L."/>
            <person name="Rokyta D.R."/>
        </authorList>
    </citation>
    <scope>NUCLEOTIDE SEQUENCE [LARGE SCALE GENOMIC DNA]</scope>
    <source>
        <strain evidence="2">DRR0105</strain>
    </source>
</reference>
<sequence>MNASRGQAQLGDVYIPAAAAAAAGSPAERLLGEERSGSCRREDGMESQAEQRLAPASDLPPGLYSCAVSRDRPGSENGSNTLPGPEGAAAAGGALGHRTTSFSVLDILDPNKFNSKGRRQCALLYKAAAAGADFALGGEEKPEAAGAEPKAGADDFQTAGRRKPPLDGRSESLSRGESFWGGGRGNPGAEQRRVRDSPPPLARASPGSGKSGRCGGGERHGGRILRQAEGEQGGLFFGRES</sequence>
<keyword evidence="3" id="KW-1185">Reference proteome</keyword>
<dbReference type="Proteomes" id="UP001474421">
    <property type="component" value="Unassembled WGS sequence"/>
</dbReference>
<gene>
    <name evidence="2" type="ORF">NXF25_009972</name>
</gene>
<evidence type="ECO:0000256" key="1">
    <source>
        <dbReference type="SAM" id="MobiDB-lite"/>
    </source>
</evidence>
<organism evidence="2 3">
    <name type="scientific">Crotalus adamanteus</name>
    <name type="common">Eastern diamondback rattlesnake</name>
    <dbReference type="NCBI Taxonomy" id="8729"/>
    <lineage>
        <taxon>Eukaryota</taxon>
        <taxon>Metazoa</taxon>
        <taxon>Chordata</taxon>
        <taxon>Craniata</taxon>
        <taxon>Vertebrata</taxon>
        <taxon>Euteleostomi</taxon>
        <taxon>Lepidosauria</taxon>
        <taxon>Squamata</taxon>
        <taxon>Bifurcata</taxon>
        <taxon>Unidentata</taxon>
        <taxon>Episquamata</taxon>
        <taxon>Toxicofera</taxon>
        <taxon>Serpentes</taxon>
        <taxon>Colubroidea</taxon>
        <taxon>Viperidae</taxon>
        <taxon>Crotalinae</taxon>
        <taxon>Crotalus</taxon>
    </lineage>
</organism>
<evidence type="ECO:0000313" key="3">
    <source>
        <dbReference type="Proteomes" id="UP001474421"/>
    </source>
</evidence>
<evidence type="ECO:0000313" key="2">
    <source>
        <dbReference type="EMBL" id="KAK9401616.1"/>
    </source>
</evidence>
<feature type="compositionally biased region" description="Gly residues" evidence="1">
    <location>
        <begin position="231"/>
        <end position="241"/>
    </location>
</feature>
<feature type="compositionally biased region" description="Low complexity" evidence="1">
    <location>
        <begin position="82"/>
        <end position="92"/>
    </location>
</feature>